<comment type="caution">
    <text evidence="2">The sequence shown here is derived from an EMBL/GenBank/DDBJ whole genome shotgun (WGS) entry which is preliminary data.</text>
</comment>
<reference evidence="2 3" key="1">
    <citation type="submission" date="2021-02" db="EMBL/GenBank/DDBJ databases">
        <title>Bacillus sp. RD4P76, an endophyte from a halophyte.</title>
        <authorList>
            <person name="Sun J.-Q."/>
        </authorList>
    </citation>
    <scope>NUCLEOTIDE SEQUENCE [LARGE SCALE GENOMIC DNA]</scope>
    <source>
        <strain evidence="2 3">RD4P76</strain>
    </source>
</reference>
<dbReference type="InterPro" id="IPR027393">
    <property type="entry name" value="Virus_scaffolding_prot_C"/>
</dbReference>
<dbReference type="Pfam" id="PF08858">
    <property type="entry name" value="IDEAL"/>
    <property type="match status" value="1"/>
</dbReference>
<evidence type="ECO:0000313" key="3">
    <source>
        <dbReference type="Proteomes" id="UP001518925"/>
    </source>
</evidence>
<sequence length="60" mass="7118">MKVQKEAETVNVYVQMILDEIIFTARAKKLGIEIDDALDKRDDQLFYRLTNEYNQLMKHA</sequence>
<gene>
    <name evidence="2" type="ORF">JR050_05680</name>
</gene>
<keyword evidence="3" id="KW-1185">Reference proteome</keyword>
<feature type="domain" description="IDEAL" evidence="1">
    <location>
        <begin position="17"/>
        <end position="53"/>
    </location>
</feature>
<dbReference type="EMBL" id="JAFELM010000019">
    <property type="protein sequence ID" value="MBM6617163.1"/>
    <property type="molecule type" value="Genomic_DNA"/>
</dbReference>
<proteinExistence type="predicted"/>
<evidence type="ECO:0000259" key="1">
    <source>
        <dbReference type="SMART" id="SM00914"/>
    </source>
</evidence>
<dbReference type="SMART" id="SM00914">
    <property type="entry name" value="IDEAL"/>
    <property type="match status" value="1"/>
</dbReference>
<organism evidence="2 3">
    <name type="scientific">Bacillus suaedaesalsae</name>
    <dbReference type="NCBI Taxonomy" id="2810349"/>
    <lineage>
        <taxon>Bacteria</taxon>
        <taxon>Bacillati</taxon>
        <taxon>Bacillota</taxon>
        <taxon>Bacilli</taxon>
        <taxon>Bacillales</taxon>
        <taxon>Bacillaceae</taxon>
        <taxon>Bacillus</taxon>
    </lineage>
</organism>
<name>A0ABS2DFC6_9BACI</name>
<dbReference type="InterPro" id="IPR014957">
    <property type="entry name" value="IDEAL_dom"/>
</dbReference>
<evidence type="ECO:0000313" key="2">
    <source>
        <dbReference type="EMBL" id="MBM6617163.1"/>
    </source>
</evidence>
<dbReference type="Proteomes" id="UP001518925">
    <property type="component" value="Unassembled WGS sequence"/>
</dbReference>
<protein>
    <submittedName>
        <fullName evidence="2">IDEAL domain-containing protein</fullName>
    </submittedName>
</protein>
<dbReference type="Gene3D" id="4.10.810.10">
    <property type="entry name" value="Virus Scaffolding Protein, Chain A"/>
    <property type="match status" value="1"/>
</dbReference>
<dbReference type="RefSeq" id="WP_204202546.1">
    <property type="nucleotide sequence ID" value="NZ_JAFELM010000019.1"/>
</dbReference>
<accession>A0ABS2DFC6</accession>